<sequence>MNATPQRQHGGWLIWMVLLAILVGAAIGGALVGYWVFKNVDARLLLSNQPAKITIDETLKVNARALDNLNIRLDDTIHTKVPVDQIITVPVKEQLNVIADFDGSVPIRMNVAVRDKIVLDQVLDLNAVIDAEILGDKLKLPIRGKVPVKAIVPVSLDIPVDQMVRLKFSAPVGVRVQQALTVPLKTVIEADIPIQADLSVPVKSDIPAEATLRPGPLAATIVEADLRLPLRTLRLETKDSQNAASATTDSSAGASR</sequence>
<accession>A0A4R7P5E5</accession>
<comment type="caution">
    <text evidence="2">The sequence shown here is derived from an EMBL/GenBank/DDBJ whole genome shotgun (WGS) entry which is preliminary data.</text>
</comment>
<name>A0A4R7P5E5_9GAMM</name>
<dbReference type="RefSeq" id="WP_133882007.1">
    <property type="nucleotide sequence ID" value="NZ_SOBT01000009.1"/>
</dbReference>
<evidence type="ECO:0000313" key="3">
    <source>
        <dbReference type="Proteomes" id="UP000295341"/>
    </source>
</evidence>
<proteinExistence type="predicted"/>
<feature type="transmembrane region" description="Helical" evidence="1">
    <location>
        <begin position="12"/>
        <end position="37"/>
    </location>
</feature>
<keyword evidence="1" id="KW-0812">Transmembrane</keyword>
<keyword evidence="3" id="KW-1185">Reference proteome</keyword>
<protein>
    <submittedName>
        <fullName evidence="2">Uncharacterized protein</fullName>
    </submittedName>
</protein>
<organism evidence="2 3">
    <name type="scientific">Panacagrimonas perspica</name>
    <dbReference type="NCBI Taxonomy" id="381431"/>
    <lineage>
        <taxon>Bacteria</taxon>
        <taxon>Pseudomonadati</taxon>
        <taxon>Pseudomonadota</taxon>
        <taxon>Gammaproteobacteria</taxon>
        <taxon>Nevskiales</taxon>
        <taxon>Nevskiaceae</taxon>
        <taxon>Panacagrimonas</taxon>
    </lineage>
</organism>
<reference evidence="2 3" key="1">
    <citation type="submission" date="2019-03" db="EMBL/GenBank/DDBJ databases">
        <title>Genomic Encyclopedia of Type Strains, Phase IV (KMG-IV): sequencing the most valuable type-strain genomes for metagenomic binning, comparative biology and taxonomic classification.</title>
        <authorList>
            <person name="Goeker M."/>
        </authorList>
    </citation>
    <scope>NUCLEOTIDE SEQUENCE [LARGE SCALE GENOMIC DNA]</scope>
    <source>
        <strain evidence="2 3">DSM 26377</strain>
    </source>
</reference>
<dbReference type="Proteomes" id="UP000295341">
    <property type="component" value="Unassembled WGS sequence"/>
</dbReference>
<evidence type="ECO:0000256" key="1">
    <source>
        <dbReference type="SAM" id="Phobius"/>
    </source>
</evidence>
<dbReference type="EMBL" id="SOBT01000009">
    <property type="protein sequence ID" value="TDU28461.1"/>
    <property type="molecule type" value="Genomic_DNA"/>
</dbReference>
<keyword evidence="1" id="KW-1133">Transmembrane helix</keyword>
<dbReference type="AlphaFoldDB" id="A0A4R7P5E5"/>
<evidence type="ECO:0000313" key="2">
    <source>
        <dbReference type="EMBL" id="TDU28461.1"/>
    </source>
</evidence>
<gene>
    <name evidence="2" type="ORF">DFR24_2833</name>
</gene>
<keyword evidence="1" id="KW-0472">Membrane</keyword>